<keyword evidence="2" id="KW-0732">Signal</keyword>
<evidence type="ECO:0000313" key="5">
    <source>
        <dbReference type="Proteomes" id="UP000198953"/>
    </source>
</evidence>
<feature type="domain" description="GP-PDE" evidence="3">
    <location>
        <begin position="77"/>
        <end position="244"/>
    </location>
</feature>
<evidence type="ECO:0000259" key="3">
    <source>
        <dbReference type="Pfam" id="PF03009"/>
    </source>
</evidence>
<dbReference type="Proteomes" id="UP000198953">
    <property type="component" value="Unassembled WGS sequence"/>
</dbReference>
<evidence type="ECO:0000256" key="1">
    <source>
        <dbReference type="SAM" id="MobiDB-lite"/>
    </source>
</evidence>
<dbReference type="STRING" id="46177.SAMN05660976_03226"/>
<gene>
    <name evidence="4" type="ORF">SAMN05660976_03226</name>
</gene>
<sequence>MTRKTAAVTPAAVLAAVLLAGTAPAAAAAESGAREARRTPACPLVFGHGGYPTGPDAWARDQVRQPNHPRGVDDQKARGADGVEGDVQLTREGTKAVMWHNTSTHGLTGVKKNITDIWWTAGGDNLRDRRIDRGPYKGQGVYSLRQWLDHVRSRGLVALLEVKPETKPILSNPAYAARAWKEISGPLLERQASQRILVYSQDPWIQAELGRRHPALLKGSAARWTDGVAWEEPPPSWKGNAAQWQAVLGAGPRSVMTNYTKEYRAWLAGRCG</sequence>
<dbReference type="InterPro" id="IPR017946">
    <property type="entry name" value="PLC-like_Pdiesterase_TIM-brl"/>
</dbReference>
<keyword evidence="5" id="KW-1185">Reference proteome</keyword>
<dbReference type="AlphaFoldDB" id="A0A1H7SIN7"/>
<feature type="signal peptide" evidence="2">
    <location>
        <begin position="1"/>
        <end position="28"/>
    </location>
</feature>
<organism evidence="4 5">
    <name type="scientific">Nonomuraea pusilla</name>
    <dbReference type="NCBI Taxonomy" id="46177"/>
    <lineage>
        <taxon>Bacteria</taxon>
        <taxon>Bacillati</taxon>
        <taxon>Actinomycetota</taxon>
        <taxon>Actinomycetes</taxon>
        <taxon>Streptosporangiales</taxon>
        <taxon>Streptosporangiaceae</taxon>
        <taxon>Nonomuraea</taxon>
    </lineage>
</organism>
<dbReference type="InterPro" id="IPR030395">
    <property type="entry name" value="GP_PDE_dom"/>
</dbReference>
<dbReference type="GO" id="GO:0008081">
    <property type="term" value="F:phosphoric diester hydrolase activity"/>
    <property type="evidence" value="ECO:0007669"/>
    <property type="project" value="InterPro"/>
</dbReference>
<dbReference type="Gene3D" id="3.20.20.190">
    <property type="entry name" value="Phosphatidylinositol (PI) phosphodiesterase"/>
    <property type="match status" value="1"/>
</dbReference>
<accession>A0A1H7SIN7</accession>
<dbReference type="GO" id="GO:0006629">
    <property type="term" value="P:lipid metabolic process"/>
    <property type="evidence" value="ECO:0007669"/>
    <property type="project" value="InterPro"/>
</dbReference>
<dbReference type="SUPFAM" id="SSF51695">
    <property type="entry name" value="PLC-like phosphodiesterases"/>
    <property type="match status" value="1"/>
</dbReference>
<name>A0A1H7SIN7_9ACTN</name>
<dbReference type="RefSeq" id="WP_177227359.1">
    <property type="nucleotide sequence ID" value="NZ_FOBF01000006.1"/>
</dbReference>
<evidence type="ECO:0000313" key="4">
    <source>
        <dbReference type="EMBL" id="SEL72551.1"/>
    </source>
</evidence>
<reference evidence="4 5" key="1">
    <citation type="submission" date="2016-10" db="EMBL/GenBank/DDBJ databases">
        <authorList>
            <person name="de Groot N.N."/>
        </authorList>
    </citation>
    <scope>NUCLEOTIDE SEQUENCE [LARGE SCALE GENOMIC DNA]</scope>
    <source>
        <strain evidence="4 5">DSM 43357</strain>
    </source>
</reference>
<dbReference type="Pfam" id="PF03009">
    <property type="entry name" value="GDPD"/>
    <property type="match status" value="1"/>
</dbReference>
<feature type="compositionally biased region" description="Basic and acidic residues" evidence="1">
    <location>
        <begin position="70"/>
        <end position="81"/>
    </location>
</feature>
<protein>
    <submittedName>
        <fullName evidence="4">Glycerophosphoryl diester phosphodiesterase</fullName>
    </submittedName>
</protein>
<proteinExistence type="predicted"/>
<dbReference type="EMBL" id="FOBF01000006">
    <property type="protein sequence ID" value="SEL72551.1"/>
    <property type="molecule type" value="Genomic_DNA"/>
</dbReference>
<feature type="region of interest" description="Disordered" evidence="1">
    <location>
        <begin position="53"/>
        <end position="81"/>
    </location>
</feature>
<feature type="chain" id="PRO_5011754726" evidence="2">
    <location>
        <begin position="29"/>
        <end position="272"/>
    </location>
</feature>
<evidence type="ECO:0000256" key="2">
    <source>
        <dbReference type="SAM" id="SignalP"/>
    </source>
</evidence>